<protein>
    <submittedName>
        <fullName evidence="7">C6 zinc finger domain-containing protein</fullName>
    </submittedName>
</protein>
<evidence type="ECO:0000259" key="6">
    <source>
        <dbReference type="PROSITE" id="PS50048"/>
    </source>
</evidence>
<dbReference type="SMART" id="SM01266">
    <property type="entry name" value="Mac"/>
    <property type="match status" value="1"/>
</dbReference>
<dbReference type="GO" id="GO:0008374">
    <property type="term" value="F:O-acyltransferase activity"/>
    <property type="evidence" value="ECO:0007669"/>
    <property type="project" value="TreeGrafter"/>
</dbReference>
<dbReference type="Pfam" id="PF00172">
    <property type="entry name" value="Zn_clus"/>
    <property type="match status" value="1"/>
</dbReference>
<feature type="region of interest" description="Disordered" evidence="4">
    <location>
        <begin position="579"/>
        <end position="675"/>
    </location>
</feature>
<gene>
    <name evidence="7" type="ORF">CCM_00925</name>
</gene>
<evidence type="ECO:0000256" key="4">
    <source>
        <dbReference type="SAM" id="MobiDB-lite"/>
    </source>
</evidence>
<proteinExistence type="inferred from homology"/>
<keyword evidence="3" id="KW-0539">Nucleus</keyword>
<feature type="compositionally biased region" description="Polar residues" evidence="4">
    <location>
        <begin position="289"/>
        <end position="305"/>
    </location>
</feature>
<keyword evidence="5" id="KW-0732">Signal</keyword>
<dbReference type="Gene3D" id="4.10.240.10">
    <property type="entry name" value="Zn(2)-C6 fungal-type DNA-binding domain"/>
    <property type="match status" value="1"/>
</dbReference>
<accession>G3J799</accession>
<dbReference type="CDD" id="cd00067">
    <property type="entry name" value="GAL4"/>
    <property type="match status" value="1"/>
</dbReference>
<dbReference type="InterPro" id="IPR001138">
    <property type="entry name" value="Zn2Cys6_DnaBD"/>
</dbReference>
<dbReference type="RefSeq" id="XP_006666146.1">
    <property type="nucleotide sequence ID" value="XM_006666083.1"/>
</dbReference>
<dbReference type="SUPFAM" id="SSF57701">
    <property type="entry name" value="Zn2/Cys6 DNA-binding domain"/>
    <property type="match status" value="1"/>
</dbReference>
<feature type="domain" description="Zn(2)-C6 fungal-type" evidence="6">
    <location>
        <begin position="532"/>
        <end position="560"/>
    </location>
</feature>
<evidence type="ECO:0000313" key="7">
    <source>
        <dbReference type="EMBL" id="EGX96269.1"/>
    </source>
</evidence>
<dbReference type="GO" id="GO:0000981">
    <property type="term" value="F:DNA-binding transcription factor activity, RNA polymerase II-specific"/>
    <property type="evidence" value="ECO:0007669"/>
    <property type="project" value="InterPro"/>
</dbReference>
<keyword evidence="8" id="KW-1185">Reference proteome</keyword>
<evidence type="ECO:0000256" key="1">
    <source>
        <dbReference type="ARBA" id="ARBA00007274"/>
    </source>
</evidence>
<evidence type="ECO:0000256" key="3">
    <source>
        <dbReference type="ARBA" id="ARBA00023242"/>
    </source>
</evidence>
<sequence length="934" mass="100572">MCALAWHPLTLVHTLYAVAPARTRYCGCGLGSFGFVDDRREYICRRSSPKSQDTHTRRVGLLPCRRSLLDTPTPACTLHGLELFKRRRLAHAPSLIIFLLLAFLRRRWALNCTPYKYSAVSAGAPASQAPLPPREKRSSALTPRLDIGRAVRWLVPQYLQSILALVRIKKGSTGSACRQFFRRAVAACFLKMLGSLRPPARLLRVLTSTSASFPRIFVPSQASHFILFNINLAFAPKVSSKPGYDSQHTPPPLANVSSNLTCFANSSTMSGFTALNGSSPKVSTKPVAASSSDAQNGAADEQSNQPAPAPAASVEAAPGQALAPPPAPSRVDASARHRSHTSAEAPNPLPANPVDYSATGTTQPPTAQSPNQRESWPTKGLDRTPSAPAPGENDSSNKRKRSHSNEGRTSLPTQAAKRTHKSTERTQERTPETGTVANGDYLRPESQSGDARTSTPGYQASPPSVSIRAPGEQHLVQRQPAGQVEYTPVTPQNNQAVVQYNTPTYSEERSGTVVQHDPKKRKRNFSNRTKTGCLTCRRRKKKCDEAKPECNNCIKGAFVCAGYPPQRGAGWPKMVENKPGGIPLESKDPNYVPPGAYGMPASPYTSSQAANSGQPSGPKREPLPQYRGQNIRVDTAKGADGPSGSPEHKHPPGPYTPGSNAYPTPVSANTQPPAFGDRVTNDYQRHHEAPPVSSAQMAAQMALSHAQAQPHNLAVLPFDQRRSTQKDEMLQGGYFYQYDAELSAERDRAATACWRFNSLTYPPTNGVSTEERARLFLEIMQPRDSSSIPVEEASSRSNVGRVGRHVAVESPFHCDYGYNISIGNNVSIAKGCTMNDAGKIQIGDNCILGPNVSMYTIELSTDPKHRQGGHGAQLGKPIIIDSDCWIGGGVIIMPGKVIGKGSTVGAGSVVTKDIPPFTVVAGNPARVLRGVAPI</sequence>
<feature type="compositionally biased region" description="Polar residues" evidence="4">
    <location>
        <begin position="657"/>
        <end position="672"/>
    </location>
</feature>
<feature type="chain" id="PRO_5003445847" evidence="5">
    <location>
        <begin position="18"/>
        <end position="934"/>
    </location>
</feature>
<dbReference type="AlphaFoldDB" id="G3J799"/>
<dbReference type="GO" id="GO:0016407">
    <property type="term" value="F:acetyltransferase activity"/>
    <property type="evidence" value="ECO:0007669"/>
    <property type="project" value="InterPro"/>
</dbReference>
<keyword evidence="2" id="KW-0808">Transferase</keyword>
<dbReference type="InterPro" id="IPR011004">
    <property type="entry name" value="Trimer_LpxA-like_sf"/>
</dbReference>
<dbReference type="OMA" id="VESPFHC"/>
<name>G3J799_CORMM</name>
<dbReference type="PANTHER" id="PTHR23416:SF76">
    <property type="entry name" value="ZN(II)2CYS6 TRANSCRIPTION FACTOR (EUROFUNG)"/>
    <property type="match status" value="1"/>
</dbReference>
<dbReference type="GeneID" id="18162958"/>
<dbReference type="CDD" id="cd03357">
    <property type="entry name" value="LbH_MAT_GAT"/>
    <property type="match status" value="1"/>
</dbReference>
<comment type="similarity">
    <text evidence="1">Belongs to the transferase hexapeptide repeat family.</text>
</comment>
<feature type="region of interest" description="Disordered" evidence="4">
    <location>
        <begin position="505"/>
        <end position="526"/>
    </location>
</feature>
<feature type="compositionally biased region" description="Polar residues" evidence="4">
    <location>
        <begin position="445"/>
        <end position="464"/>
    </location>
</feature>
<dbReference type="HOGENOM" id="CLU_013964_0_0_1"/>
<dbReference type="PANTHER" id="PTHR23416">
    <property type="entry name" value="SIALIC ACID SYNTHASE-RELATED"/>
    <property type="match status" value="1"/>
</dbReference>
<feature type="compositionally biased region" description="Polar residues" evidence="4">
    <location>
        <begin position="603"/>
        <end position="615"/>
    </location>
</feature>
<dbReference type="VEuPathDB" id="FungiDB:CCM_00925"/>
<dbReference type="PROSITE" id="PS50048">
    <property type="entry name" value="ZN2_CY6_FUNGAL_2"/>
    <property type="match status" value="1"/>
</dbReference>
<dbReference type="KEGG" id="cmt:CCM_00925"/>
<dbReference type="InterPro" id="IPR024688">
    <property type="entry name" value="Mac_dom"/>
</dbReference>
<feature type="compositionally biased region" description="Basic and acidic residues" evidence="4">
    <location>
        <begin position="421"/>
        <end position="431"/>
    </location>
</feature>
<dbReference type="STRING" id="983644.G3J799"/>
<reference evidence="7 8" key="1">
    <citation type="journal article" date="2011" name="Genome Biol.">
        <title>Genome sequence of the insect pathogenic fungus Cordyceps militaris, a valued traditional Chinese medicine.</title>
        <authorList>
            <person name="Zheng P."/>
            <person name="Xia Y."/>
            <person name="Xiao G."/>
            <person name="Xiong C."/>
            <person name="Hu X."/>
            <person name="Zhang S."/>
            <person name="Zheng H."/>
            <person name="Huang Y."/>
            <person name="Zhou Y."/>
            <person name="Wang S."/>
            <person name="Zhao G.P."/>
            <person name="Liu X."/>
            <person name="St Leger R.J."/>
            <person name="Wang C."/>
        </authorList>
    </citation>
    <scope>NUCLEOTIDE SEQUENCE [LARGE SCALE GENOMIC DNA]</scope>
    <source>
        <strain evidence="7 8">CM01</strain>
    </source>
</reference>
<dbReference type="InterPro" id="IPR051159">
    <property type="entry name" value="Hexapeptide_acetyltransf"/>
</dbReference>
<dbReference type="Pfam" id="PF12464">
    <property type="entry name" value="Mac"/>
    <property type="match status" value="1"/>
</dbReference>
<dbReference type="SUPFAM" id="SSF51161">
    <property type="entry name" value="Trimeric LpxA-like enzymes"/>
    <property type="match status" value="1"/>
</dbReference>
<feature type="signal peptide" evidence="5">
    <location>
        <begin position="1"/>
        <end position="17"/>
    </location>
</feature>
<dbReference type="EMBL" id="JH126399">
    <property type="protein sequence ID" value="EGX96269.1"/>
    <property type="molecule type" value="Genomic_DNA"/>
</dbReference>
<evidence type="ECO:0000313" key="8">
    <source>
        <dbReference type="Proteomes" id="UP000001610"/>
    </source>
</evidence>
<dbReference type="InParanoid" id="G3J799"/>
<dbReference type="GO" id="GO:0008270">
    <property type="term" value="F:zinc ion binding"/>
    <property type="evidence" value="ECO:0007669"/>
    <property type="project" value="InterPro"/>
</dbReference>
<dbReference type="Proteomes" id="UP000001610">
    <property type="component" value="Unassembled WGS sequence"/>
</dbReference>
<feature type="compositionally biased region" description="Low complexity" evidence="4">
    <location>
        <begin position="310"/>
        <end position="322"/>
    </location>
</feature>
<dbReference type="InterPro" id="IPR036864">
    <property type="entry name" value="Zn2-C6_fun-type_DNA-bd_sf"/>
</dbReference>
<organism evidence="7 8">
    <name type="scientific">Cordyceps militaris (strain CM01)</name>
    <name type="common">Caterpillar fungus</name>
    <dbReference type="NCBI Taxonomy" id="983644"/>
    <lineage>
        <taxon>Eukaryota</taxon>
        <taxon>Fungi</taxon>
        <taxon>Dikarya</taxon>
        <taxon>Ascomycota</taxon>
        <taxon>Pezizomycotina</taxon>
        <taxon>Sordariomycetes</taxon>
        <taxon>Hypocreomycetidae</taxon>
        <taxon>Hypocreales</taxon>
        <taxon>Cordycipitaceae</taxon>
        <taxon>Cordyceps</taxon>
    </lineage>
</organism>
<feature type="region of interest" description="Disordered" evidence="4">
    <location>
        <begin position="276"/>
        <end position="467"/>
    </location>
</feature>
<feature type="compositionally biased region" description="Polar residues" evidence="4">
    <location>
        <begin position="358"/>
        <end position="375"/>
    </location>
</feature>
<dbReference type="Gene3D" id="2.160.10.10">
    <property type="entry name" value="Hexapeptide repeat proteins"/>
    <property type="match status" value="1"/>
</dbReference>
<dbReference type="PROSITE" id="PS00463">
    <property type="entry name" value="ZN2_CY6_FUNGAL_1"/>
    <property type="match status" value="1"/>
</dbReference>
<evidence type="ECO:0000256" key="5">
    <source>
        <dbReference type="SAM" id="SignalP"/>
    </source>
</evidence>
<dbReference type="OrthoDB" id="25818at2759"/>
<evidence type="ECO:0000256" key="2">
    <source>
        <dbReference type="ARBA" id="ARBA00022679"/>
    </source>
</evidence>
<dbReference type="eggNOG" id="KOG4750">
    <property type="taxonomic scope" value="Eukaryota"/>
</dbReference>
<dbReference type="SMART" id="SM00066">
    <property type="entry name" value="GAL4"/>
    <property type="match status" value="1"/>
</dbReference>